<comment type="caution">
    <text evidence="1">The sequence shown here is derived from an EMBL/GenBank/DDBJ whole genome shotgun (WGS) entry which is preliminary data.</text>
</comment>
<keyword evidence="2" id="KW-1185">Reference proteome</keyword>
<gene>
    <name evidence="1" type="ORF">LENED_010610</name>
</gene>
<protein>
    <submittedName>
        <fullName evidence="1">Uncharacterized protein</fullName>
    </submittedName>
</protein>
<accession>A0A1Q3EMX1</accession>
<name>A0A1Q3EMX1_LENED</name>
<dbReference type="EMBL" id="BDGU01000662">
    <property type="protein sequence ID" value="GAW08549.1"/>
    <property type="molecule type" value="Genomic_DNA"/>
</dbReference>
<organism evidence="1 2">
    <name type="scientific">Lentinula edodes</name>
    <name type="common">Shiitake mushroom</name>
    <name type="synonym">Lentinus edodes</name>
    <dbReference type="NCBI Taxonomy" id="5353"/>
    <lineage>
        <taxon>Eukaryota</taxon>
        <taxon>Fungi</taxon>
        <taxon>Dikarya</taxon>
        <taxon>Basidiomycota</taxon>
        <taxon>Agaricomycotina</taxon>
        <taxon>Agaricomycetes</taxon>
        <taxon>Agaricomycetidae</taxon>
        <taxon>Agaricales</taxon>
        <taxon>Marasmiineae</taxon>
        <taxon>Omphalotaceae</taxon>
        <taxon>Lentinula</taxon>
    </lineage>
</organism>
<reference evidence="1 2" key="2">
    <citation type="submission" date="2017-02" db="EMBL/GenBank/DDBJ databases">
        <title>A genome survey and senescence transcriptome analysis in Lentinula edodes.</title>
        <authorList>
            <person name="Sakamoto Y."/>
            <person name="Nakade K."/>
            <person name="Sato S."/>
            <person name="Yoshida Y."/>
            <person name="Miyazaki K."/>
            <person name="Natsume S."/>
            <person name="Konno N."/>
        </authorList>
    </citation>
    <scope>NUCLEOTIDE SEQUENCE [LARGE SCALE GENOMIC DNA]</scope>
    <source>
        <strain evidence="1 2">NBRC 111202</strain>
    </source>
</reference>
<dbReference type="Proteomes" id="UP000188533">
    <property type="component" value="Unassembled WGS sequence"/>
</dbReference>
<evidence type="ECO:0000313" key="2">
    <source>
        <dbReference type="Proteomes" id="UP000188533"/>
    </source>
</evidence>
<dbReference type="AlphaFoldDB" id="A0A1Q3EMX1"/>
<reference evidence="1 2" key="1">
    <citation type="submission" date="2016-08" db="EMBL/GenBank/DDBJ databases">
        <authorList>
            <consortium name="Lentinula edodes genome sequencing consortium"/>
            <person name="Sakamoto Y."/>
            <person name="Nakade K."/>
            <person name="Sato S."/>
            <person name="Yoshida Y."/>
            <person name="Miyazaki K."/>
            <person name="Natsume S."/>
            <person name="Konno N."/>
        </authorList>
    </citation>
    <scope>NUCLEOTIDE SEQUENCE [LARGE SCALE GENOMIC DNA]</scope>
    <source>
        <strain evidence="1 2">NBRC 111202</strain>
    </source>
</reference>
<proteinExistence type="predicted"/>
<evidence type="ECO:0000313" key="1">
    <source>
        <dbReference type="EMBL" id="GAW08549.1"/>
    </source>
</evidence>
<sequence>MDFGCIGPTVESREMDSHSIIIEAGMLTLITHCLSPKEIRVGVRSLSLLSCRGYRNFLAGFNLDTISIESAPV</sequence>